<organism evidence="3 4">
    <name type="scientific">Ancylostoma caninum</name>
    <name type="common">Dog hookworm</name>
    <dbReference type="NCBI Taxonomy" id="29170"/>
    <lineage>
        <taxon>Eukaryota</taxon>
        <taxon>Metazoa</taxon>
        <taxon>Ecdysozoa</taxon>
        <taxon>Nematoda</taxon>
        <taxon>Chromadorea</taxon>
        <taxon>Rhabditida</taxon>
        <taxon>Rhabditina</taxon>
        <taxon>Rhabditomorpha</taxon>
        <taxon>Strongyloidea</taxon>
        <taxon>Ancylostomatidae</taxon>
        <taxon>Ancylostomatinae</taxon>
        <taxon>Ancylostoma</taxon>
    </lineage>
</organism>
<accession>A0A368GNY8</accession>
<sequence>MGKKSAIQKSAKGDLIPTPGPLDQQIEGASIAKARSADREKRKRKSEQKSDEYIPSTLSEKIILEAKKQLYDIDKEDGTGEVEDIKRYFLLQYVLLFMFCFLLTFLHFTD</sequence>
<feature type="transmembrane region" description="Helical" evidence="2">
    <location>
        <begin position="88"/>
        <end position="108"/>
    </location>
</feature>
<dbReference type="EMBL" id="JOJR01000087">
    <property type="protein sequence ID" value="RCN46044.1"/>
    <property type="molecule type" value="Genomic_DNA"/>
</dbReference>
<keyword evidence="2" id="KW-1133">Transmembrane helix</keyword>
<dbReference type="Proteomes" id="UP000252519">
    <property type="component" value="Unassembled WGS sequence"/>
</dbReference>
<evidence type="ECO:0000256" key="1">
    <source>
        <dbReference type="SAM" id="MobiDB-lite"/>
    </source>
</evidence>
<dbReference type="STRING" id="29170.A0A368GNY8"/>
<feature type="region of interest" description="Disordered" evidence="1">
    <location>
        <begin position="1"/>
        <end position="53"/>
    </location>
</feature>
<reference evidence="3 4" key="1">
    <citation type="submission" date="2014-10" db="EMBL/GenBank/DDBJ databases">
        <title>Draft genome of the hookworm Ancylostoma caninum.</title>
        <authorList>
            <person name="Mitreva M."/>
        </authorList>
    </citation>
    <scope>NUCLEOTIDE SEQUENCE [LARGE SCALE GENOMIC DNA]</scope>
    <source>
        <strain evidence="3 4">Baltimore</strain>
    </source>
</reference>
<name>A0A368GNY8_ANCCA</name>
<evidence type="ECO:0000313" key="4">
    <source>
        <dbReference type="Proteomes" id="UP000252519"/>
    </source>
</evidence>
<proteinExistence type="predicted"/>
<protein>
    <submittedName>
        <fullName evidence="3">Uncharacterized protein</fullName>
    </submittedName>
</protein>
<evidence type="ECO:0000313" key="3">
    <source>
        <dbReference type="EMBL" id="RCN46044.1"/>
    </source>
</evidence>
<keyword evidence="4" id="KW-1185">Reference proteome</keyword>
<keyword evidence="2" id="KW-0472">Membrane</keyword>
<keyword evidence="2" id="KW-0812">Transmembrane</keyword>
<evidence type="ECO:0000256" key="2">
    <source>
        <dbReference type="SAM" id="Phobius"/>
    </source>
</evidence>
<dbReference type="AlphaFoldDB" id="A0A368GNY8"/>
<gene>
    <name evidence="3" type="ORF">ANCCAN_07910</name>
</gene>
<comment type="caution">
    <text evidence="3">The sequence shown here is derived from an EMBL/GenBank/DDBJ whole genome shotgun (WGS) entry which is preliminary data.</text>
</comment>